<dbReference type="AlphaFoldDB" id="A0A419SRL2"/>
<comment type="caution">
    <text evidence="2">The sequence shown here is derived from an EMBL/GenBank/DDBJ whole genome shotgun (WGS) entry which is preliminary data.</text>
</comment>
<gene>
    <name evidence="2" type="ORF">BEP19_00430</name>
</gene>
<dbReference type="RefSeq" id="WP_120187895.1">
    <property type="nucleotide sequence ID" value="NZ_MCHY01000001.1"/>
</dbReference>
<keyword evidence="1" id="KW-0472">Membrane</keyword>
<protein>
    <recommendedName>
        <fullName evidence="4">DUF4083 domain-containing protein</fullName>
    </recommendedName>
</protein>
<evidence type="ECO:0000313" key="3">
    <source>
        <dbReference type="Proteomes" id="UP000284219"/>
    </source>
</evidence>
<feature type="transmembrane region" description="Helical" evidence="1">
    <location>
        <begin position="12"/>
        <end position="34"/>
    </location>
</feature>
<evidence type="ECO:0000313" key="2">
    <source>
        <dbReference type="EMBL" id="RKD27074.1"/>
    </source>
</evidence>
<accession>A0A419SRL2</accession>
<reference evidence="2 3" key="1">
    <citation type="submission" date="2016-08" db="EMBL/GenBank/DDBJ databases">
        <title>Novel Firmicute Genomes.</title>
        <authorList>
            <person name="Poppleton D.I."/>
            <person name="Gribaldo S."/>
        </authorList>
    </citation>
    <scope>NUCLEOTIDE SEQUENCE [LARGE SCALE GENOMIC DNA]</scope>
    <source>
        <strain evidence="2 3">RAOx-1</strain>
    </source>
</reference>
<keyword evidence="3" id="KW-1185">Reference proteome</keyword>
<sequence length="61" mass="7230">MDLNIQWVLSQLISFFILLAIVVGISCFLIIPFFQSRKNKRATEYEALEQRVQQLEEELQK</sequence>
<organism evidence="2 3">
    <name type="scientific">Ammoniphilus oxalaticus</name>
    <dbReference type="NCBI Taxonomy" id="66863"/>
    <lineage>
        <taxon>Bacteria</taxon>
        <taxon>Bacillati</taxon>
        <taxon>Bacillota</taxon>
        <taxon>Bacilli</taxon>
        <taxon>Bacillales</taxon>
        <taxon>Paenibacillaceae</taxon>
        <taxon>Aneurinibacillus group</taxon>
        <taxon>Ammoniphilus</taxon>
    </lineage>
</organism>
<dbReference type="Proteomes" id="UP000284219">
    <property type="component" value="Unassembled WGS sequence"/>
</dbReference>
<evidence type="ECO:0000256" key="1">
    <source>
        <dbReference type="SAM" id="Phobius"/>
    </source>
</evidence>
<dbReference type="EMBL" id="MCHY01000001">
    <property type="protein sequence ID" value="RKD27074.1"/>
    <property type="molecule type" value="Genomic_DNA"/>
</dbReference>
<keyword evidence="1" id="KW-1133">Transmembrane helix</keyword>
<evidence type="ECO:0008006" key="4">
    <source>
        <dbReference type="Google" id="ProtNLM"/>
    </source>
</evidence>
<proteinExistence type="predicted"/>
<keyword evidence="1" id="KW-0812">Transmembrane</keyword>
<name>A0A419SRL2_9BACL</name>